<protein>
    <recommendedName>
        <fullName evidence="3">Sialidase domain-containing protein</fullName>
    </recommendedName>
</protein>
<name>G7DSW9_MIXOS</name>
<organism evidence="1 2">
    <name type="scientific">Mixia osmundae (strain CBS 9802 / IAM 14324 / JCM 22182 / KY 12970)</name>
    <dbReference type="NCBI Taxonomy" id="764103"/>
    <lineage>
        <taxon>Eukaryota</taxon>
        <taxon>Fungi</taxon>
        <taxon>Dikarya</taxon>
        <taxon>Basidiomycota</taxon>
        <taxon>Pucciniomycotina</taxon>
        <taxon>Mixiomycetes</taxon>
        <taxon>Mixiales</taxon>
        <taxon>Mixiaceae</taxon>
        <taxon>Mixia</taxon>
    </lineage>
</organism>
<evidence type="ECO:0000313" key="1">
    <source>
        <dbReference type="EMBL" id="GAA93679.1"/>
    </source>
</evidence>
<dbReference type="OrthoDB" id="2739686at2759"/>
<evidence type="ECO:0008006" key="3">
    <source>
        <dbReference type="Google" id="ProtNLM"/>
    </source>
</evidence>
<dbReference type="EMBL" id="BABT02000014">
    <property type="protein sequence ID" value="GAA93679.1"/>
    <property type="molecule type" value="Genomic_DNA"/>
</dbReference>
<dbReference type="Gene3D" id="2.120.10.10">
    <property type="match status" value="1"/>
</dbReference>
<proteinExistence type="predicted"/>
<dbReference type="Pfam" id="PF02012">
    <property type="entry name" value="BNR"/>
    <property type="match status" value="1"/>
</dbReference>
<accession>G7DSW9</accession>
<dbReference type="SUPFAM" id="SSF50939">
    <property type="entry name" value="Sialidases"/>
    <property type="match status" value="1"/>
</dbReference>
<keyword evidence="2" id="KW-1185">Reference proteome</keyword>
<dbReference type="InParanoid" id="G7DSW9"/>
<comment type="caution">
    <text evidence="1">The sequence shown here is derived from an EMBL/GenBank/DDBJ whole genome shotgun (WGS) entry which is preliminary data.</text>
</comment>
<dbReference type="HOGENOM" id="CLU_030289_0_0_1"/>
<dbReference type="STRING" id="764103.G7DSW9"/>
<dbReference type="eggNOG" id="ENOG502SJ2P">
    <property type="taxonomic scope" value="Eukaryota"/>
</dbReference>
<evidence type="ECO:0000313" key="2">
    <source>
        <dbReference type="Proteomes" id="UP000009131"/>
    </source>
</evidence>
<reference evidence="1 2" key="1">
    <citation type="journal article" date="2011" name="J. Gen. Appl. Microbiol.">
        <title>Draft genome sequencing of the enigmatic basidiomycete Mixia osmundae.</title>
        <authorList>
            <person name="Nishida H."/>
            <person name="Nagatsuka Y."/>
            <person name="Sugiyama J."/>
        </authorList>
    </citation>
    <scope>NUCLEOTIDE SEQUENCE [LARGE SCALE GENOMIC DNA]</scope>
    <source>
        <strain evidence="2">CBS 9802 / IAM 14324 / JCM 22182 / KY 12970</strain>
    </source>
</reference>
<dbReference type="InterPro" id="IPR036278">
    <property type="entry name" value="Sialidase_sf"/>
</dbReference>
<dbReference type="PANTHER" id="PTHR38792:SF3">
    <property type="entry name" value="BNR_ASP-BOX REPEAT DOMAIN PROTEIN (AFU_ORTHOLOGUE AFUA_7G06430)-RELATED"/>
    <property type="match status" value="1"/>
</dbReference>
<gene>
    <name evidence="1" type="primary">Mo00324</name>
    <name evidence="1" type="ORF">E5Q_00324</name>
</gene>
<sequence>MKRLTITSQPCHLLAASAEGHQPATTYPRAIRIGSSLLVAYTEFSPSCQKIVIGMSNLNSVVQSGFRPIGMVDQTRANDLDNAILLMTASPATTSPEDGKRLLCFFRNHSRKTDGFECYRITCCHSEDGGQSWRFLSEPACRPAHAPWPAHPIARLGEQAIGPKTERTGGLWEPFARLDRSGHIQLYYADEQSPSMQTIVRKISRDHGKTWSAPIEIYRPLKDERMGMPSIAEVTLAKGAKMLVMTIENMREGHFVIQTLRSTDDGQTWSDCQTIYSPADGHNAGAPFALGLPHGQFAESNDGDVKSKKGMARWIDRLANGRAAITEPAIAVAFMTDEDTKRRCWFEGASLKIIVARLIITSSKSLPKLQWQSRPTLICPPQTTWPGLVALEGDAMLVLFAPHIRLAPCMSRAERTDHLLVANWHAVGLCSPTVRPKIRFRFGLVRPA</sequence>
<dbReference type="PANTHER" id="PTHR38792">
    <property type="entry name" value="BNR/ASP-BOX REPEAT DOMAIN PROTEIN (AFU_ORTHOLOGUE AFUA_7G06430)-RELATED"/>
    <property type="match status" value="1"/>
</dbReference>
<dbReference type="InterPro" id="IPR002860">
    <property type="entry name" value="BNR_rpt"/>
</dbReference>
<reference evidence="1 2" key="2">
    <citation type="journal article" date="2012" name="Open Biol.">
        <title>Characteristics of nucleosomes and linker DNA regions on the genome of the basidiomycete Mixia osmundae revealed by mono- and dinucleosome mapping.</title>
        <authorList>
            <person name="Nishida H."/>
            <person name="Kondo S."/>
            <person name="Matsumoto T."/>
            <person name="Suzuki Y."/>
            <person name="Yoshikawa H."/>
            <person name="Taylor T.D."/>
            <person name="Sugiyama J."/>
        </authorList>
    </citation>
    <scope>NUCLEOTIDE SEQUENCE [LARGE SCALE GENOMIC DNA]</scope>
    <source>
        <strain evidence="2">CBS 9802 / IAM 14324 / JCM 22182 / KY 12970</strain>
    </source>
</reference>
<dbReference type="Proteomes" id="UP000009131">
    <property type="component" value="Unassembled WGS sequence"/>
</dbReference>
<dbReference type="AlphaFoldDB" id="G7DSW9"/>
<dbReference type="CDD" id="cd15482">
    <property type="entry name" value="Sialidase_non-viral"/>
    <property type="match status" value="1"/>
</dbReference>